<comment type="caution">
    <text evidence="1">The sequence shown here is derived from an EMBL/GenBank/DDBJ whole genome shotgun (WGS) entry which is preliminary data.</text>
</comment>
<accession>A0A2W5SV70</accession>
<organism evidence="1 2">
    <name type="scientific">Archangium gephyra</name>
    <dbReference type="NCBI Taxonomy" id="48"/>
    <lineage>
        <taxon>Bacteria</taxon>
        <taxon>Pseudomonadati</taxon>
        <taxon>Myxococcota</taxon>
        <taxon>Myxococcia</taxon>
        <taxon>Myxococcales</taxon>
        <taxon>Cystobacterineae</taxon>
        <taxon>Archangiaceae</taxon>
        <taxon>Archangium</taxon>
    </lineage>
</organism>
<name>A0A2W5SV70_9BACT</name>
<evidence type="ECO:0000313" key="1">
    <source>
        <dbReference type="EMBL" id="PZR07209.1"/>
    </source>
</evidence>
<evidence type="ECO:0000313" key="2">
    <source>
        <dbReference type="Proteomes" id="UP000249061"/>
    </source>
</evidence>
<dbReference type="Proteomes" id="UP000249061">
    <property type="component" value="Unassembled WGS sequence"/>
</dbReference>
<protein>
    <submittedName>
        <fullName evidence="1">Uncharacterized protein</fullName>
    </submittedName>
</protein>
<dbReference type="AlphaFoldDB" id="A0A2W5SV70"/>
<proteinExistence type="predicted"/>
<sequence length="67" mass="7433">MRHENARAEGPRRVDRVVSAPDHPVAFEKRSRALYALAPTALKVMTQVVEFAAGVDATTLRQSVCHF</sequence>
<dbReference type="EMBL" id="QFQP01000033">
    <property type="protein sequence ID" value="PZR07209.1"/>
    <property type="molecule type" value="Genomic_DNA"/>
</dbReference>
<reference evidence="1 2" key="1">
    <citation type="submission" date="2017-08" db="EMBL/GenBank/DDBJ databases">
        <title>Infants hospitalized years apart are colonized by the same room-sourced microbial strains.</title>
        <authorList>
            <person name="Brooks B."/>
            <person name="Olm M.R."/>
            <person name="Firek B.A."/>
            <person name="Baker R."/>
            <person name="Thomas B.C."/>
            <person name="Morowitz M.J."/>
            <person name="Banfield J.F."/>
        </authorList>
    </citation>
    <scope>NUCLEOTIDE SEQUENCE [LARGE SCALE GENOMIC DNA]</scope>
    <source>
        <strain evidence="1">S2_003_000_R2_14</strain>
    </source>
</reference>
<gene>
    <name evidence="1" type="ORF">DI536_28545</name>
</gene>